<feature type="chain" id="PRO_5042087681" evidence="3">
    <location>
        <begin position="22"/>
        <end position="310"/>
    </location>
</feature>
<feature type="compositionally biased region" description="Polar residues" evidence="2">
    <location>
        <begin position="232"/>
        <end position="302"/>
    </location>
</feature>
<feature type="coiled-coil region" evidence="1">
    <location>
        <begin position="46"/>
        <end position="73"/>
    </location>
</feature>
<feature type="signal peptide" evidence="3">
    <location>
        <begin position="1"/>
        <end position="21"/>
    </location>
</feature>
<feature type="region of interest" description="Disordered" evidence="2">
    <location>
        <begin position="214"/>
        <end position="302"/>
    </location>
</feature>
<dbReference type="EMBL" id="JAKKPZ010000022">
    <property type="protein sequence ID" value="KAI1711376.1"/>
    <property type="molecule type" value="Genomic_DNA"/>
</dbReference>
<sequence length="310" mass="34364">MAYLNLISCAILLPLFHFILAEISVQPPNTALQFNLDPIYWGRQLLDLLSEDWKLLERERNNLAKRLKILEEIKKIREQPDPKGTHKETISGLLEAKRLLELDVTFLERERFNLKERRKQIEDIQAKLSQQNGTNIDAQPSMAIQNLGNGNTTGMDPNAMGSAGAGMSQVSGQSDMTASYSMNNTVMNPDGSISQVNTGAMPNDVQENAMQAGMSMTSQTDGGSPYQDTRYDSNGQYSSGISPLATDNNLNFSQQQSWTSNQPENFTQMLPNGSVPNPTNGMLQTNRKSPNQNQMSSGNFTQGMFKSAIF</sequence>
<organism evidence="4 5">
    <name type="scientific">Ditylenchus destructor</name>
    <dbReference type="NCBI Taxonomy" id="166010"/>
    <lineage>
        <taxon>Eukaryota</taxon>
        <taxon>Metazoa</taxon>
        <taxon>Ecdysozoa</taxon>
        <taxon>Nematoda</taxon>
        <taxon>Chromadorea</taxon>
        <taxon>Rhabditida</taxon>
        <taxon>Tylenchina</taxon>
        <taxon>Tylenchomorpha</taxon>
        <taxon>Sphaerularioidea</taxon>
        <taxon>Anguinidae</taxon>
        <taxon>Anguininae</taxon>
        <taxon>Ditylenchus</taxon>
    </lineage>
</organism>
<evidence type="ECO:0000313" key="4">
    <source>
        <dbReference type="EMBL" id="KAI1711376.1"/>
    </source>
</evidence>
<evidence type="ECO:0000256" key="1">
    <source>
        <dbReference type="SAM" id="Coils"/>
    </source>
</evidence>
<keyword evidence="1" id="KW-0175">Coiled coil</keyword>
<evidence type="ECO:0000256" key="3">
    <source>
        <dbReference type="SAM" id="SignalP"/>
    </source>
</evidence>
<keyword evidence="5" id="KW-1185">Reference proteome</keyword>
<proteinExistence type="predicted"/>
<accession>A0AAD4N144</accession>
<keyword evidence="3" id="KW-0732">Signal</keyword>
<gene>
    <name evidence="4" type="ORF">DdX_10255</name>
</gene>
<name>A0AAD4N144_9BILA</name>
<evidence type="ECO:0000256" key="2">
    <source>
        <dbReference type="SAM" id="MobiDB-lite"/>
    </source>
</evidence>
<dbReference type="Proteomes" id="UP001201812">
    <property type="component" value="Unassembled WGS sequence"/>
</dbReference>
<reference evidence="4" key="1">
    <citation type="submission" date="2022-01" db="EMBL/GenBank/DDBJ databases">
        <title>Genome Sequence Resource for Two Populations of Ditylenchus destructor, the Migratory Endoparasitic Phytonematode.</title>
        <authorList>
            <person name="Zhang H."/>
            <person name="Lin R."/>
            <person name="Xie B."/>
        </authorList>
    </citation>
    <scope>NUCLEOTIDE SEQUENCE</scope>
    <source>
        <strain evidence="4">BazhouSP</strain>
    </source>
</reference>
<evidence type="ECO:0000313" key="5">
    <source>
        <dbReference type="Proteomes" id="UP001201812"/>
    </source>
</evidence>
<dbReference type="AlphaFoldDB" id="A0AAD4N144"/>
<comment type="caution">
    <text evidence="4">The sequence shown here is derived from an EMBL/GenBank/DDBJ whole genome shotgun (WGS) entry which is preliminary data.</text>
</comment>
<protein>
    <submittedName>
        <fullName evidence="4">Uncharacterized protein</fullName>
    </submittedName>
</protein>
<feature type="coiled-coil region" evidence="1">
    <location>
        <begin position="97"/>
        <end position="134"/>
    </location>
</feature>